<dbReference type="EMBL" id="JYDI01001836">
    <property type="protein sequence ID" value="KRY26380.1"/>
    <property type="molecule type" value="Genomic_DNA"/>
</dbReference>
<reference evidence="2 4" key="1">
    <citation type="submission" date="2015-01" db="EMBL/GenBank/DDBJ databases">
        <title>Evolution of Trichinella species and genotypes.</title>
        <authorList>
            <person name="Korhonen P.K."/>
            <person name="Edoardo P."/>
            <person name="Giuseppe L.R."/>
            <person name="Gasser R.B."/>
        </authorList>
    </citation>
    <scope>NUCLEOTIDE SEQUENCE [LARGE SCALE GENOMIC DNA]</scope>
    <source>
        <strain evidence="2">ISS120</strain>
    </source>
</reference>
<keyword evidence="1" id="KW-0812">Transmembrane</keyword>
<organism evidence="2 4">
    <name type="scientific">Trichinella britovi</name>
    <name type="common">Parasitic roundworm</name>
    <dbReference type="NCBI Taxonomy" id="45882"/>
    <lineage>
        <taxon>Eukaryota</taxon>
        <taxon>Metazoa</taxon>
        <taxon>Ecdysozoa</taxon>
        <taxon>Nematoda</taxon>
        <taxon>Enoplea</taxon>
        <taxon>Dorylaimia</taxon>
        <taxon>Trichinellida</taxon>
        <taxon>Trichinellidae</taxon>
        <taxon>Trichinella</taxon>
    </lineage>
</organism>
<feature type="transmembrane region" description="Helical" evidence="1">
    <location>
        <begin position="48"/>
        <end position="71"/>
    </location>
</feature>
<keyword evidence="4" id="KW-1185">Reference proteome</keyword>
<gene>
    <name evidence="2" type="ORF">T03_14888</name>
    <name evidence="3" type="ORF">T03_16144</name>
</gene>
<evidence type="ECO:0000313" key="4">
    <source>
        <dbReference type="Proteomes" id="UP000054653"/>
    </source>
</evidence>
<evidence type="ECO:0000313" key="2">
    <source>
        <dbReference type="EMBL" id="KRY26380.1"/>
    </source>
</evidence>
<evidence type="ECO:0000313" key="3">
    <source>
        <dbReference type="EMBL" id="KRY26438.1"/>
    </source>
</evidence>
<proteinExistence type="predicted"/>
<dbReference type="AlphaFoldDB" id="A0A0V1AQ32"/>
<keyword evidence="1" id="KW-0472">Membrane</keyword>
<comment type="caution">
    <text evidence="2">The sequence shown here is derived from an EMBL/GenBank/DDBJ whole genome shotgun (WGS) entry which is preliminary data.</text>
</comment>
<feature type="transmembrane region" description="Helical" evidence="1">
    <location>
        <begin position="15"/>
        <end position="36"/>
    </location>
</feature>
<protein>
    <submittedName>
        <fullName evidence="2">Uncharacterized protein</fullName>
    </submittedName>
</protein>
<keyword evidence="1" id="KW-1133">Transmembrane helix</keyword>
<dbReference type="Proteomes" id="UP000054653">
    <property type="component" value="Unassembled WGS sequence"/>
</dbReference>
<sequence>MRHQGIHMGSIIKNVWLYLIYIYRRSFGFAALHFGCKSQLTIWVATKCLLGVLILLLSAALGYFSVLILLYRPAVDEVQSTIPPASRNGIKMPYNIFRYPHL</sequence>
<name>A0A0V1AQ32_TRIBR</name>
<accession>A0A0V1AQ32</accession>
<dbReference type="EMBL" id="JYDI01001817">
    <property type="protein sequence ID" value="KRY26438.1"/>
    <property type="molecule type" value="Genomic_DNA"/>
</dbReference>
<evidence type="ECO:0000256" key="1">
    <source>
        <dbReference type="SAM" id="Phobius"/>
    </source>
</evidence>